<protein>
    <submittedName>
        <fullName evidence="2">Uncharacterized protein</fullName>
    </submittedName>
</protein>
<feature type="non-terminal residue" evidence="2">
    <location>
        <position position="1"/>
    </location>
</feature>
<sequence length="93" mass="10395">PPRTYESENKHKRKTNDQKVPSSNSNSPSFDLGARSVSCMDLTAGVSTVLLPPNVMSVKRENQHMSRRPSVSSEKTKKKSSKTETIFEQTTIK</sequence>
<dbReference type="EMBL" id="CAJOAY010022751">
    <property type="protein sequence ID" value="CAF4360391.1"/>
    <property type="molecule type" value="Genomic_DNA"/>
</dbReference>
<feature type="compositionally biased region" description="Polar residues" evidence="1">
    <location>
        <begin position="18"/>
        <end position="29"/>
    </location>
</feature>
<evidence type="ECO:0000256" key="1">
    <source>
        <dbReference type="SAM" id="MobiDB-lite"/>
    </source>
</evidence>
<dbReference type="AlphaFoldDB" id="A0A820LQ48"/>
<accession>A0A820LQ48</accession>
<organism evidence="2 3">
    <name type="scientific">Adineta steineri</name>
    <dbReference type="NCBI Taxonomy" id="433720"/>
    <lineage>
        <taxon>Eukaryota</taxon>
        <taxon>Metazoa</taxon>
        <taxon>Spiralia</taxon>
        <taxon>Gnathifera</taxon>
        <taxon>Rotifera</taxon>
        <taxon>Eurotatoria</taxon>
        <taxon>Bdelloidea</taxon>
        <taxon>Adinetida</taxon>
        <taxon>Adinetidae</taxon>
        <taxon>Adineta</taxon>
    </lineage>
</organism>
<reference evidence="2" key="1">
    <citation type="submission" date="2021-02" db="EMBL/GenBank/DDBJ databases">
        <authorList>
            <person name="Nowell W R."/>
        </authorList>
    </citation>
    <scope>NUCLEOTIDE SEQUENCE</scope>
</reference>
<gene>
    <name evidence="2" type="ORF">OKA104_LOCUS49290</name>
</gene>
<proteinExistence type="predicted"/>
<feature type="region of interest" description="Disordered" evidence="1">
    <location>
        <begin position="1"/>
        <end position="33"/>
    </location>
</feature>
<feature type="region of interest" description="Disordered" evidence="1">
    <location>
        <begin position="55"/>
        <end position="93"/>
    </location>
</feature>
<dbReference type="Proteomes" id="UP000663881">
    <property type="component" value="Unassembled WGS sequence"/>
</dbReference>
<comment type="caution">
    <text evidence="2">The sequence shown here is derived from an EMBL/GenBank/DDBJ whole genome shotgun (WGS) entry which is preliminary data.</text>
</comment>
<name>A0A820LQ48_9BILA</name>
<evidence type="ECO:0000313" key="2">
    <source>
        <dbReference type="EMBL" id="CAF4360391.1"/>
    </source>
</evidence>
<evidence type="ECO:0000313" key="3">
    <source>
        <dbReference type="Proteomes" id="UP000663881"/>
    </source>
</evidence>